<dbReference type="AlphaFoldDB" id="A0AA90U1E2"/>
<gene>
    <name evidence="2" type="ORF">J2750_002133</name>
</gene>
<proteinExistence type="predicted"/>
<accession>A0AA90U1E2</accession>
<organism evidence="2 3">
    <name type="scientific">Methanococcoides alaskense</name>
    <dbReference type="NCBI Taxonomy" id="325778"/>
    <lineage>
        <taxon>Archaea</taxon>
        <taxon>Methanobacteriati</taxon>
        <taxon>Methanobacteriota</taxon>
        <taxon>Stenosarchaea group</taxon>
        <taxon>Methanomicrobia</taxon>
        <taxon>Methanosarcinales</taxon>
        <taxon>Methanosarcinaceae</taxon>
        <taxon>Methanococcoides</taxon>
    </lineage>
</organism>
<reference evidence="2 3" key="1">
    <citation type="submission" date="2023-07" db="EMBL/GenBank/DDBJ databases">
        <title>Genomic Encyclopedia of Type Strains, Phase IV (KMG-IV): sequencing the most valuable type-strain genomes for metagenomic binning, comparative biology and taxonomic classification.</title>
        <authorList>
            <person name="Goeker M."/>
        </authorList>
    </citation>
    <scope>NUCLEOTIDE SEQUENCE [LARGE SCALE GENOMIC DNA]</scope>
    <source>
        <strain evidence="2 3">DSM 17273</strain>
    </source>
</reference>
<evidence type="ECO:0000313" key="2">
    <source>
        <dbReference type="EMBL" id="MDR6223660.1"/>
    </source>
</evidence>
<sequence length="317" mass="36558">MKDCQLKGLILKSILTGNNTSRAIFESIPYENYQSFKVELVNLRKRGYIIKKGQKQPFHYQLTSPKGIEHAKNPNINKEKFDALVMSQANPIAVEMVDVILNNKELFNQAVDNKIRSKGLFEGGIAVVQEAHSKPSNFVSSNDKNYEGQDSSEEVKKLRKLLGEKDKRISDLEIELMDIQKPVVTMQLKQESASEGNQSKRKSQQLLKSENNHKKLAESRYKLCKRFYDSKVYLTGDFFRKYQNMLPILLSGKTLFNRGSVEILSHAEFKREQERKHAKAPLKDKDILRYHFKITKLGKNSITVESDKMLKPKVMIF</sequence>
<dbReference type="Proteomes" id="UP001185015">
    <property type="component" value="Unassembled WGS sequence"/>
</dbReference>
<feature type="region of interest" description="Disordered" evidence="1">
    <location>
        <begin position="187"/>
        <end position="211"/>
    </location>
</feature>
<protein>
    <submittedName>
        <fullName evidence="2">RNA polymerase-binding transcription factor DksA</fullName>
    </submittedName>
</protein>
<evidence type="ECO:0000313" key="3">
    <source>
        <dbReference type="Proteomes" id="UP001185015"/>
    </source>
</evidence>
<dbReference type="RefSeq" id="WP_270095355.1">
    <property type="nucleotide sequence ID" value="NZ_JAQFFK010000001.1"/>
</dbReference>
<comment type="caution">
    <text evidence="2">The sequence shown here is derived from an EMBL/GenBank/DDBJ whole genome shotgun (WGS) entry which is preliminary data.</text>
</comment>
<dbReference type="EMBL" id="JAVDQI010000010">
    <property type="protein sequence ID" value="MDR6223660.1"/>
    <property type="molecule type" value="Genomic_DNA"/>
</dbReference>
<evidence type="ECO:0000256" key="1">
    <source>
        <dbReference type="SAM" id="MobiDB-lite"/>
    </source>
</evidence>
<name>A0AA90U1E2_9EURY</name>
<keyword evidence="3" id="KW-1185">Reference proteome</keyword>
<feature type="compositionally biased region" description="Polar residues" evidence="1">
    <location>
        <begin position="187"/>
        <end position="197"/>
    </location>
</feature>